<dbReference type="PANTHER" id="PTHR47371">
    <property type="entry name" value="LIPOTEICHOIC ACID SYNTHASE"/>
    <property type="match status" value="1"/>
</dbReference>
<proteinExistence type="predicted"/>
<name>A0A1K1NQ69_SELRU</name>
<comment type="subcellular location">
    <subcellularLocation>
        <location evidence="1">Cell membrane</location>
        <topology evidence="1">Multi-pass membrane protein</topology>
    </subcellularLocation>
</comment>
<gene>
    <name evidence="9" type="ORF">SAMN02910323_1557</name>
</gene>
<keyword evidence="3" id="KW-1003">Cell membrane</keyword>
<dbReference type="PANTHER" id="PTHR47371:SF3">
    <property type="entry name" value="PHOSPHOGLYCEROL TRANSFERASE I"/>
    <property type="match status" value="1"/>
</dbReference>
<feature type="transmembrane region" description="Helical" evidence="7">
    <location>
        <begin position="60"/>
        <end position="82"/>
    </location>
</feature>
<accession>A0A1K1NQ69</accession>
<dbReference type="GO" id="GO:0016740">
    <property type="term" value="F:transferase activity"/>
    <property type="evidence" value="ECO:0007669"/>
    <property type="project" value="UniProtKB-KW"/>
</dbReference>
<comment type="pathway">
    <text evidence="2">Cell wall biogenesis; lipoteichoic acid biosynthesis.</text>
</comment>
<feature type="domain" description="Sulfatase N-terminal" evidence="8">
    <location>
        <begin position="327"/>
        <end position="587"/>
    </location>
</feature>
<organism evidence="9 10">
    <name type="scientific">Selenomonas ruminantium</name>
    <dbReference type="NCBI Taxonomy" id="971"/>
    <lineage>
        <taxon>Bacteria</taxon>
        <taxon>Bacillati</taxon>
        <taxon>Bacillota</taxon>
        <taxon>Negativicutes</taxon>
        <taxon>Selenomonadales</taxon>
        <taxon>Selenomonadaceae</taxon>
        <taxon>Selenomonas</taxon>
    </lineage>
</organism>
<evidence type="ECO:0000256" key="4">
    <source>
        <dbReference type="ARBA" id="ARBA00022692"/>
    </source>
</evidence>
<keyword evidence="6 7" id="KW-0472">Membrane</keyword>
<dbReference type="InterPro" id="IPR050448">
    <property type="entry name" value="OpgB/LTA_synthase_biosynth"/>
</dbReference>
<keyword evidence="10" id="KW-1185">Reference proteome</keyword>
<evidence type="ECO:0000256" key="6">
    <source>
        <dbReference type="ARBA" id="ARBA00023136"/>
    </source>
</evidence>
<evidence type="ECO:0000256" key="7">
    <source>
        <dbReference type="SAM" id="Phobius"/>
    </source>
</evidence>
<dbReference type="InterPro" id="IPR017850">
    <property type="entry name" value="Alkaline_phosphatase_core_sf"/>
</dbReference>
<keyword evidence="5 7" id="KW-1133">Transmembrane helix</keyword>
<reference evidence="10" key="1">
    <citation type="submission" date="2016-11" db="EMBL/GenBank/DDBJ databases">
        <authorList>
            <person name="Varghese N."/>
            <person name="Submissions S."/>
        </authorList>
    </citation>
    <scope>NUCLEOTIDE SEQUENCE [LARGE SCALE GENOMIC DNA]</scope>
    <source>
        <strain evidence="10">C3</strain>
    </source>
</reference>
<feature type="transmembrane region" description="Helical" evidence="7">
    <location>
        <begin position="184"/>
        <end position="201"/>
    </location>
</feature>
<feature type="transmembrane region" description="Helical" evidence="7">
    <location>
        <begin position="144"/>
        <end position="163"/>
    </location>
</feature>
<dbReference type="SUPFAM" id="SSF53649">
    <property type="entry name" value="Alkaline phosphatase-like"/>
    <property type="match status" value="1"/>
</dbReference>
<evidence type="ECO:0000256" key="5">
    <source>
        <dbReference type="ARBA" id="ARBA00022989"/>
    </source>
</evidence>
<dbReference type="AlphaFoldDB" id="A0A1K1NQ69"/>
<evidence type="ECO:0000256" key="3">
    <source>
        <dbReference type="ARBA" id="ARBA00022475"/>
    </source>
</evidence>
<evidence type="ECO:0000313" key="9">
    <source>
        <dbReference type="EMBL" id="SFW37397.1"/>
    </source>
</evidence>
<dbReference type="EMBL" id="FPJA01000006">
    <property type="protein sequence ID" value="SFW37397.1"/>
    <property type="molecule type" value="Genomic_DNA"/>
</dbReference>
<feature type="transmembrane region" description="Helical" evidence="7">
    <location>
        <begin position="12"/>
        <end position="35"/>
    </location>
</feature>
<dbReference type="Gene3D" id="3.40.720.10">
    <property type="entry name" value="Alkaline Phosphatase, subunit A"/>
    <property type="match status" value="1"/>
</dbReference>
<evidence type="ECO:0000256" key="1">
    <source>
        <dbReference type="ARBA" id="ARBA00004651"/>
    </source>
</evidence>
<dbReference type="RefSeq" id="WP_072306169.1">
    <property type="nucleotide sequence ID" value="NZ_FPJA01000006.1"/>
</dbReference>
<evidence type="ECO:0000313" key="10">
    <source>
        <dbReference type="Proteomes" id="UP000182958"/>
    </source>
</evidence>
<dbReference type="InterPro" id="IPR000917">
    <property type="entry name" value="Sulfatase_N"/>
</dbReference>
<dbReference type="GO" id="GO:0005886">
    <property type="term" value="C:plasma membrane"/>
    <property type="evidence" value="ECO:0007669"/>
    <property type="project" value="UniProtKB-SubCell"/>
</dbReference>
<dbReference type="Proteomes" id="UP000182958">
    <property type="component" value="Unassembled WGS sequence"/>
</dbReference>
<evidence type="ECO:0000256" key="2">
    <source>
        <dbReference type="ARBA" id="ARBA00004936"/>
    </source>
</evidence>
<dbReference type="Pfam" id="PF00884">
    <property type="entry name" value="Sulfatase"/>
    <property type="match status" value="1"/>
</dbReference>
<keyword evidence="4 7" id="KW-0812">Transmembrane</keyword>
<feature type="transmembrane region" description="Helical" evidence="7">
    <location>
        <begin position="94"/>
        <end position="115"/>
    </location>
</feature>
<sequence>MFARFFEGIQSDLLLAVFAALVCALFRALFIWRFAPKESRRDWRRIRGCFNYGLRWGMDFNAYVFLIGMVLVSIPASFLPAYYDFAAYVRTGGIILYLIAVYIASFVNMIFYYHFHDVFNATVRLGRNADKNNLADIFFNQNHGGWIFAGVIPYCGVLGYAAYELCQMPKVSYTVVFDNPWLQYGVNFVVFALAVTLFYWLRYGGTLNHRNKPEWDEVPAYVKQDAFLGKMTMDALVAFELAWNHTISESLNHSDEEAQLIMGKVFTGINDWQQPWECFKRKAKGARIAKPRKIFLLFGESHGQAPFDSLYAKLNLMEGSQKFRRDPHTVAIDNFLPGGMISAPSLSSILSGIYDTDLEINEDIGFWRGTTPLAMAYQLHRLGYHTGFWYGGSLSWGSLEHFVPATGFDEYHGGPDICAQGAPRTWLGVYDHLFLDAAANMIEQSPEERFEFHFLYTTSNHGPYNMPYDEYGVDLERIMPDAPEELKKDKTMRRIMQGIWYADQALCKFIERMRAKYPDALFIVTGDHTTAGLIPYKYGVIERSEPTMREQVLTSFAMYHRELTPDMLANNTIGGHLNILPTLIELLAPAGHEYYSLFSSLTESINHVVTPYCWLTGDTIGDYRNKISQLLAVSEQMPIGKHGERFETERAAYSELSGYLVKHPELLISKQEKSIFLTN</sequence>
<protein>
    <submittedName>
        <fullName evidence="9">Phosphoglycerol transferase MdoB</fullName>
    </submittedName>
</protein>
<keyword evidence="9" id="KW-0808">Transferase</keyword>
<evidence type="ECO:0000259" key="8">
    <source>
        <dbReference type="Pfam" id="PF00884"/>
    </source>
</evidence>